<evidence type="ECO:0000256" key="2">
    <source>
        <dbReference type="ARBA" id="ARBA00022578"/>
    </source>
</evidence>
<evidence type="ECO:0000259" key="8">
    <source>
        <dbReference type="Pfam" id="PF01385"/>
    </source>
</evidence>
<dbReference type="GO" id="GO:0046872">
    <property type="term" value="F:metal ion binding"/>
    <property type="evidence" value="ECO:0007669"/>
    <property type="project" value="UniProtKB-KW"/>
</dbReference>
<dbReference type="Proteomes" id="UP000006410">
    <property type="component" value="Unassembled WGS sequence"/>
</dbReference>
<gene>
    <name evidence="11" type="ORF">HMPREF1313_1434</name>
</gene>
<name>A0AA87IE51_BIFLL</name>
<accession>A0AA87IE51</accession>
<feature type="compositionally biased region" description="Basic residues" evidence="7">
    <location>
        <begin position="109"/>
        <end position="123"/>
    </location>
</feature>
<dbReference type="InterPro" id="IPR001959">
    <property type="entry name" value="Transposase"/>
</dbReference>
<comment type="similarity">
    <text evidence="1">In the C-terminal section; belongs to the transposase 35 family.</text>
</comment>
<evidence type="ECO:0000313" key="11">
    <source>
        <dbReference type="EMBL" id="EIJ23967.1"/>
    </source>
</evidence>
<dbReference type="EMBL" id="AJTF01000121">
    <property type="protein sequence ID" value="EIJ23967.1"/>
    <property type="molecule type" value="Genomic_DNA"/>
</dbReference>
<evidence type="ECO:0000256" key="1">
    <source>
        <dbReference type="ARBA" id="ARBA00008761"/>
    </source>
</evidence>
<reference evidence="11 12" key="1">
    <citation type="journal article" date="2013" name="Genome Announc.">
        <title>Draft Genome Sequences of Two Pairs of Human Intestinal Bifidobacterium longum subsp. longum Strains, 44B and 1-6B and 35B and 2-2B, Consecutively Isolated from Two Children after a 5-Year Time Period.</title>
        <authorList>
            <person name="Shkoporov A.N."/>
            <person name="Efimov B.A."/>
            <person name="Khokhlova E.V."/>
            <person name="Chaplin A.V."/>
            <person name="Kafarskaya L.I."/>
            <person name="Durkin A.S."/>
            <person name="McCorrison J."/>
            <person name="Torralba M."/>
            <person name="Gillis M."/>
            <person name="Sutton G."/>
            <person name="Weibel D.B."/>
            <person name="Nelson K.E."/>
            <person name="Smeianov V.V."/>
        </authorList>
    </citation>
    <scope>NUCLEOTIDE SEQUENCE [LARGE SCALE GENOMIC DNA]</scope>
    <source>
        <strain evidence="11 12">1-6B</strain>
    </source>
</reference>
<dbReference type="Pfam" id="PF07282">
    <property type="entry name" value="Cas12f1-like_TNB"/>
    <property type="match status" value="1"/>
</dbReference>
<dbReference type="RefSeq" id="WP_007056006.1">
    <property type="nucleotide sequence ID" value="NZ_AJTF01000121.1"/>
</dbReference>
<feature type="region of interest" description="Disordered" evidence="7">
    <location>
        <begin position="109"/>
        <end position="129"/>
    </location>
</feature>
<feature type="domain" description="Transposase putative helix-turn-helix" evidence="10">
    <location>
        <begin position="3"/>
        <end position="43"/>
    </location>
</feature>
<dbReference type="Pfam" id="PF12323">
    <property type="entry name" value="HTH_OrfB_IS605"/>
    <property type="match status" value="1"/>
</dbReference>
<keyword evidence="2" id="KW-0815">Transposition</keyword>
<evidence type="ECO:0000256" key="4">
    <source>
        <dbReference type="ARBA" id="ARBA00022833"/>
    </source>
</evidence>
<evidence type="ECO:0000256" key="5">
    <source>
        <dbReference type="ARBA" id="ARBA00023125"/>
    </source>
</evidence>
<evidence type="ECO:0000259" key="10">
    <source>
        <dbReference type="Pfam" id="PF12323"/>
    </source>
</evidence>
<comment type="caution">
    <text evidence="11">The sequence shown here is derived from an EMBL/GenBank/DDBJ whole genome shotgun (WGS) entry which is preliminary data.</text>
</comment>
<dbReference type="GO" id="GO:0006310">
    <property type="term" value="P:DNA recombination"/>
    <property type="evidence" value="ECO:0007669"/>
    <property type="project" value="UniProtKB-KW"/>
</dbReference>
<evidence type="ECO:0000256" key="3">
    <source>
        <dbReference type="ARBA" id="ARBA00022723"/>
    </source>
</evidence>
<dbReference type="GO" id="GO:0003677">
    <property type="term" value="F:DNA binding"/>
    <property type="evidence" value="ECO:0007669"/>
    <property type="project" value="UniProtKB-KW"/>
</dbReference>
<dbReference type="AlphaFoldDB" id="A0AA87IE51"/>
<proteinExistence type="inferred from homology"/>
<dbReference type="GO" id="GO:0032196">
    <property type="term" value="P:transposition"/>
    <property type="evidence" value="ECO:0007669"/>
    <property type="project" value="UniProtKB-KW"/>
</dbReference>
<feature type="domain" description="Probable transposase IS891/IS1136/IS1341" evidence="8">
    <location>
        <begin position="189"/>
        <end position="307"/>
    </location>
</feature>
<dbReference type="Pfam" id="PF01385">
    <property type="entry name" value="OrfB_IS605"/>
    <property type="match status" value="1"/>
</dbReference>
<protein>
    <submittedName>
        <fullName evidence="11">Transposase, IS605 OrfB family</fullName>
    </submittedName>
</protein>
<evidence type="ECO:0000256" key="7">
    <source>
        <dbReference type="SAM" id="MobiDB-lite"/>
    </source>
</evidence>
<evidence type="ECO:0000259" key="9">
    <source>
        <dbReference type="Pfam" id="PF07282"/>
    </source>
</evidence>
<feature type="domain" description="Cas12f1-like TNB" evidence="9">
    <location>
        <begin position="319"/>
        <end position="386"/>
    </location>
</feature>
<dbReference type="InterPro" id="IPR021027">
    <property type="entry name" value="Transposase_put_HTH"/>
</dbReference>
<keyword evidence="6" id="KW-0233">DNA recombination</keyword>
<dbReference type="NCBIfam" id="NF040570">
    <property type="entry name" value="guided_TnpB"/>
    <property type="match status" value="1"/>
</dbReference>
<evidence type="ECO:0000313" key="12">
    <source>
        <dbReference type="Proteomes" id="UP000006410"/>
    </source>
</evidence>
<keyword evidence="5" id="KW-0238">DNA-binding</keyword>
<keyword evidence="4" id="KW-0862">Zinc</keyword>
<keyword evidence="3" id="KW-0479">Metal-binding</keyword>
<dbReference type="InterPro" id="IPR010095">
    <property type="entry name" value="Cas12f1-like_TNB"/>
</dbReference>
<sequence>MSSYRRYNYRAYPTQGQREALSCLYGACRYAYNWTLDQRELMRRRHGRMQSYTQLSNMFTLWKREPGMEWLLSVSSTPLQQSIRHADMAYRNFLRLYKAGRTHIVTNRRTGKKHRTGVPRYKSRRDGEQSAEFTKSARFKVEHADGCKWAFLTLPKIGRVKLRWTRELPSKPNTVTIMRHADGSYEASFTVQVDDKADAPEPLHEACGIDMGLDSLMSIVYTDGTREKIPHPRTLNRKMRRLRKLDKQLARETKGSNNHAKTRLLKAKTYGRIRNQRRDVAYKLASKVAGENQDVALETLNVKGLARTRMAKSLLDANWTRIIDRIQQLGVQYGRTVKRIDRWYPSSQICSACGHRDGKKPLDVRIWECPKCGVLLDRDWNAAVNILDAAGLAESLNARGGDVRRGLAQADRNADACETGTLRTARLH</sequence>
<organism evidence="11 12">
    <name type="scientific">Bifidobacterium longum subsp. longum 1-6B</name>
    <dbReference type="NCBI Taxonomy" id="1161744"/>
    <lineage>
        <taxon>Bacteria</taxon>
        <taxon>Bacillati</taxon>
        <taxon>Actinomycetota</taxon>
        <taxon>Actinomycetes</taxon>
        <taxon>Bifidobacteriales</taxon>
        <taxon>Bifidobacteriaceae</taxon>
        <taxon>Bifidobacterium</taxon>
    </lineage>
</organism>
<evidence type="ECO:0000256" key="6">
    <source>
        <dbReference type="ARBA" id="ARBA00023172"/>
    </source>
</evidence>